<gene>
    <name evidence="2" type="ORF">C7B43_11180</name>
</gene>
<accession>A0A2T2WZU7</accession>
<evidence type="ECO:0000259" key="1">
    <source>
        <dbReference type="PROSITE" id="PS51186"/>
    </source>
</evidence>
<dbReference type="PROSITE" id="PS51186">
    <property type="entry name" value="GNAT"/>
    <property type="match status" value="1"/>
</dbReference>
<dbReference type="EMBL" id="PXYT01000024">
    <property type="protein sequence ID" value="PSR27758.1"/>
    <property type="molecule type" value="Genomic_DNA"/>
</dbReference>
<keyword evidence="2" id="KW-0808">Transferase</keyword>
<dbReference type="SUPFAM" id="SSF55729">
    <property type="entry name" value="Acyl-CoA N-acyltransferases (Nat)"/>
    <property type="match status" value="1"/>
</dbReference>
<dbReference type="InterPro" id="IPR000182">
    <property type="entry name" value="GNAT_dom"/>
</dbReference>
<protein>
    <submittedName>
        <fullName evidence="2">N-acetyltransferase</fullName>
    </submittedName>
</protein>
<comment type="caution">
    <text evidence="2">The sequence shown here is derived from an EMBL/GenBank/DDBJ whole genome shotgun (WGS) entry which is preliminary data.</text>
</comment>
<evidence type="ECO:0000313" key="3">
    <source>
        <dbReference type="Proteomes" id="UP000242699"/>
    </source>
</evidence>
<dbReference type="Proteomes" id="UP000242699">
    <property type="component" value="Unassembled WGS sequence"/>
</dbReference>
<name>A0A2T2WZU7_9FIRM</name>
<dbReference type="Gene3D" id="3.40.630.30">
    <property type="match status" value="1"/>
</dbReference>
<dbReference type="PANTHER" id="PTHR43415">
    <property type="entry name" value="SPERMIDINE N(1)-ACETYLTRANSFERASE"/>
    <property type="match status" value="1"/>
</dbReference>
<dbReference type="GO" id="GO:0016747">
    <property type="term" value="F:acyltransferase activity, transferring groups other than amino-acyl groups"/>
    <property type="evidence" value="ECO:0007669"/>
    <property type="project" value="InterPro"/>
</dbReference>
<organism evidence="2 3">
    <name type="scientific">Sulfobacillus benefaciens</name>
    <dbReference type="NCBI Taxonomy" id="453960"/>
    <lineage>
        <taxon>Bacteria</taxon>
        <taxon>Bacillati</taxon>
        <taxon>Bacillota</taxon>
        <taxon>Clostridia</taxon>
        <taxon>Eubacteriales</taxon>
        <taxon>Clostridiales Family XVII. Incertae Sedis</taxon>
        <taxon>Sulfobacillus</taxon>
    </lineage>
</organism>
<dbReference type="Pfam" id="PF13302">
    <property type="entry name" value="Acetyltransf_3"/>
    <property type="match status" value="1"/>
</dbReference>
<evidence type="ECO:0000313" key="2">
    <source>
        <dbReference type="EMBL" id="PSR27758.1"/>
    </source>
</evidence>
<reference evidence="2 3" key="1">
    <citation type="journal article" date="2014" name="BMC Genomics">
        <title>Comparison of environmental and isolate Sulfobacillus genomes reveals diverse carbon, sulfur, nitrogen, and hydrogen metabolisms.</title>
        <authorList>
            <person name="Justice N.B."/>
            <person name="Norman A."/>
            <person name="Brown C.T."/>
            <person name="Singh A."/>
            <person name="Thomas B.C."/>
            <person name="Banfield J.F."/>
        </authorList>
    </citation>
    <scope>NUCLEOTIDE SEQUENCE [LARGE SCALE GENOMIC DNA]</scope>
    <source>
        <strain evidence="2">AMDSBA1</strain>
    </source>
</reference>
<sequence length="178" mass="20255">MVLDIDGHYRYIRKLADRDLTSIALWDEDEEVTILSGKKFGQGSVIDSVWWQDLMTSSVRIGFAIQTPGGVLIGDAELEHIAWRNAEAELRISIGNKHYWSRGYGSAAIREVLHVAYERIGLQRVYLRVKRDNFRAIRAYEKAGFKKVAVLCATGRLAGETELVLMESLGHQYWTLRA</sequence>
<dbReference type="AlphaFoldDB" id="A0A2T2WZU7"/>
<feature type="domain" description="N-acetyltransferase" evidence="1">
    <location>
        <begin position="10"/>
        <end position="170"/>
    </location>
</feature>
<proteinExistence type="predicted"/>
<dbReference type="PANTHER" id="PTHR43415:SF3">
    <property type="entry name" value="GNAT-FAMILY ACETYLTRANSFERASE"/>
    <property type="match status" value="1"/>
</dbReference>
<dbReference type="InterPro" id="IPR016181">
    <property type="entry name" value="Acyl_CoA_acyltransferase"/>
</dbReference>